<keyword evidence="5 8" id="KW-0472">Membrane</keyword>
<dbReference type="RefSeq" id="XP_054829353.1">
    <property type="nucleotide sequence ID" value="XM_054973378.1"/>
</dbReference>
<dbReference type="GeneID" id="129325605"/>
<dbReference type="Proteomes" id="UP001190640">
    <property type="component" value="Chromosome 3"/>
</dbReference>
<keyword evidence="4 8" id="KW-1133">Transmembrane helix</keyword>
<dbReference type="InterPro" id="IPR015321">
    <property type="entry name" value="TypeI_recpt_CBD"/>
</dbReference>
<reference evidence="12" key="1">
    <citation type="submission" date="2025-08" db="UniProtKB">
        <authorList>
            <consortium name="RefSeq"/>
        </authorList>
    </citation>
    <scope>IDENTIFICATION</scope>
    <source>
        <tissue evidence="12">Blood</tissue>
    </source>
</reference>
<evidence type="ECO:0000256" key="7">
    <source>
        <dbReference type="ARBA" id="ARBA00023180"/>
    </source>
</evidence>
<keyword evidence="6" id="KW-0675">Receptor</keyword>
<evidence type="ECO:0000256" key="5">
    <source>
        <dbReference type="ARBA" id="ARBA00023136"/>
    </source>
</evidence>
<dbReference type="InterPro" id="IPR036116">
    <property type="entry name" value="FN3_sf"/>
</dbReference>
<evidence type="ECO:0000256" key="3">
    <source>
        <dbReference type="ARBA" id="ARBA00022729"/>
    </source>
</evidence>
<keyword evidence="3" id="KW-0732">Signal</keyword>
<dbReference type="SUPFAM" id="SSF49265">
    <property type="entry name" value="Fibronectin type III"/>
    <property type="match status" value="1"/>
</dbReference>
<keyword evidence="7" id="KW-0325">Glycoprotein</keyword>
<evidence type="ECO:0000256" key="6">
    <source>
        <dbReference type="ARBA" id="ARBA00023170"/>
    </source>
</evidence>
<keyword evidence="2 8" id="KW-0812">Transmembrane</keyword>
<protein>
    <submittedName>
        <fullName evidence="12">Granulocyte-macrophage colony-stimulating factor receptor subunit alpha-like</fullName>
    </submittedName>
</protein>
<evidence type="ECO:0000256" key="2">
    <source>
        <dbReference type="ARBA" id="ARBA00022692"/>
    </source>
</evidence>
<proteinExistence type="predicted"/>
<keyword evidence="11" id="KW-1185">Reference proteome</keyword>
<dbReference type="PANTHER" id="PTHR23037">
    <property type="entry name" value="CYTOKINE RECEPTOR"/>
    <property type="match status" value="1"/>
</dbReference>
<accession>A0AA97KTH6</accession>
<gene>
    <name evidence="12" type="primary">LOC129325605</name>
</gene>
<feature type="transmembrane region" description="Helical" evidence="8">
    <location>
        <begin position="338"/>
        <end position="358"/>
    </location>
</feature>
<evidence type="ECO:0000259" key="9">
    <source>
        <dbReference type="Pfam" id="PF09240"/>
    </source>
</evidence>
<dbReference type="KEGG" id="emc:129325605"/>
<name>A0AA97KTH6_EUBMA</name>
<dbReference type="PANTHER" id="PTHR23037:SF46">
    <property type="entry name" value="INTERLEUKIN 5 RECEPTOR SUBUNIT ALPHA"/>
    <property type="match status" value="1"/>
</dbReference>
<dbReference type="Pfam" id="PF09240">
    <property type="entry name" value="IL6Ra-bind"/>
    <property type="match status" value="1"/>
</dbReference>
<sequence length="416" mass="47970">MVTSFGSAAVICLIFLYPIFYATLLNVKGAEQGYTEENKQKLYRCTLDTPVKKPSLNLKVDLENMEMTWDSNITVTLCSVDTFPNNCKYATPSKNKCHFESVRLHKGATFIAKMKYMNQSLQESIYFPPEEMDGTAAENFSCVLSNVSFLSCTWNAGRNAPEDVQYFLYQKYSKNHGEQKTECPHYIKNAFGRHIACHIPKISIDQVNNIYYFKVNGSSNKSQIRYYDERLTLCSHEKLGAPQNIITNCSEPLLKCRIQWTPPQNNYNCGIPSYEIKDETENTTYYESSNYKDITVKEKHILQIRMRKTVNVPRTHLYGDWSEQIILDLPPKPIPPSIITLICVALGTILLILSLVFVCKRYHIWHKLTNPVPQPKNLFQQYSKNTEKEWVDSLPAAHEPDEKITFIEEVTDSFKK</sequence>
<organism evidence="11 12">
    <name type="scientific">Eublepharis macularius</name>
    <name type="common">Leopard gecko</name>
    <name type="synonym">Cyrtodactylus macularius</name>
    <dbReference type="NCBI Taxonomy" id="481883"/>
    <lineage>
        <taxon>Eukaryota</taxon>
        <taxon>Metazoa</taxon>
        <taxon>Chordata</taxon>
        <taxon>Craniata</taxon>
        <taxon>Vertebrata</taxon>
        <taxon>Euteleostomi</taxon>
        <taxon>Lepidosauria</taxon>
        <taxon>Squamata</taxon>
        <taxon>Bifurcata</taxon>
        <taxon>Gekkota</taxon>
        <taxon>Eublepharidae</taxon>
        <taxon>Eublepharinae</taxon>
        <taxon>Eublepharis</taxon>
    </lineage>
</organism>
<dbReference type="GO" id="GO:0009897">
    <property type="term" value="C:external side of plasma membrane"/>
    <property type="evidence" value="ECO:0007669"/>
    <property type="project" value="TreeGrafter"/>
</dbReference>
<dbReference type="Gene3D" id="2.60.40.10">
    <property type="entry name" value="Immunoglobulins"/>
    <property type="match status" value="2"/>
</dbReference>
<dbReference type="GO" id="GO:0004896">
    <property type="term" value="F:cytokine receptor activity"/>
    <property type="evidence" value="ECO:0007669"/>
    <property type="project" value="InterPro"/>
</dbReference>
<evidence type="ECO:0000313" key="11">
    <source>
        <dbReference type="Proteomes" id="UP001190640"/>
    </source>
</evidence>
<feature type="domain" description="Type I cytokine receptor cytokine-binding" evidence="9">
    <location>
        <begin position="139"/>
        <end position="235"/>
    </location>
</feature>
<evidence type="ECO:0000256" key="1">
    <source>
        <dbReference type="ARBA" id="ARBA00004479"/>
    </source>
</evidence>
<dbReference type="InterPro" id="IPR040907">
    <property type="entry name" value="IL3Ra_N"/>
</dbReference>
<evidence type="ECO:0000256" key="4">
    <source>
        <dbReference type="ARBA" id="ARBA00022989"/>
    </source>
</evidence>
<dbReference type="AlphaFoldDB" id="A0AA97KTH6"/>
<dbReference type="Pfam" id="PF18611">
    <property type="entry name" value="IL3Ra_N"/>
    <property type="match status" value="1"/>
</dbReference>
<dbReference type="InterPro" id="IPR013783">
    <property type="entry name" value="Ig-like_fold"/>
</dbReference>
<dbReference type="PROSITE" id="PS01356">
    <property type="entry name" value="HEMATOPO_REC_S_F2"/>
    <property type="match status" value="1"/>
</dbReference>
<evidence type="ECO:0000256" key="8">
    <source>
        <dbReference type="SAM" id="Phobius"/>
    </source>
</evidence>
<dbReference type="InterPro" id="IPR003532">
    <property type="entry name" value="Short_hematopoietin_rcpt_2_CS"/>
</dbReference>
<comment type="subcellular location">
    <subcellularLocation>
        <location evidence="1">Membrane</location>
        <topology evidence="1">Single-pass type I membrane protein</topology>
    </subcellularLocation>
</comment>
<evidence type="ECO:0000313" key="12">
    <source>
        <dbReference type="RefSeq" id="XP_054829353.1"/>
    </source>
</evidence>
<evidence type="ECO:0000259" key="10">
    <source>
        <dbReference type="Pfam" id="PF18611"/>
    </source>
</evidence>
<feature type="domain" description="IL-3 receptor alpha chain N-terminal" evidence="10">
    <location>
        <begin position="55"/>
        <end position="128"/>
    </location>
</feature>